<dbReference type="Proteomes" id="UP000003688">
    <property type="component" value="Unassembled WGS sequence"/>
</dbReference>
<name>B9XG81_PEDPL</name>
<dbReference type="RefSeq" id="WP_007414827.1">
    <property type="nucleotide sequence ID" value="NZ_ABOX02000011.1"/>
</dbReference>
<evidence type="ECO:0000313" key="3">
    <source>
        <dbReference type="Proteomes" id="UP000003688"/>
    </source>
</evidence>
<keyword evidence="1" id="KW-0472">Membrane</keyword>
<dbReference type="STRING" id="320771.Cflav_PD3960"/>
<accession>B9XG81</accession>
<evidence type="ECO:0000313" key="2">
    <source>
        <dbReference type="EMBL" id="EEF61243.1"/>
    </source>
</evidence>
<proteinExistence type="predicted"/>
<protein>
    <submittedName>
        <fullName evidence="2">Uncharacterized protein</fullName>
    </submittedName>
</protein>
<dbReference type="EMBL" id="ABOX02000011">
    <property type="protein sequence ID" value="EEF61243.1"/>
    <property type="molecule type" value="Genomic_DNA"/>
</dbReference>
<keyword evidence="3" id="KW-1185">Reference proteome</keyword>
<evidence type="ECO:0000256" key="1">
    <source>
        <dbReference type="SAM" id="Phobius"/>
    </source>
</evidence>
<comment type="caution">
    <text evidence="2">The sequence shown here is derived from an EMBL/GenBank/DDBJ whole genome shotgun (WGS) entry which is preliminary data.</text>
</comment>
<reference evidence="2 3" key="1">
    <citation type="journal article" date="2011" name="J. Bacteriol.">
        <title>Genome sequence of 'Pedosphaera parvula' Ellin514, an aerobic Verrucomicrobial isolate from pasture soil.</title>
        <authorList>
            <person name="Kant R."/>
            <person name="van Passel M.W."/>
            <person name="Sangwan P."/>
            <person name="Palva A."/>
            <person name="Lucas S."/>
            <person name="Copeland A."/>
            <person name="Lapidus A."/>
            <person name="Glavina Del Rio T."/>
            <person name="Dalin E."/>
            <person name="Tice H."/>
            <person name="Bruce D."/>
            <person name="Goodwin L."/>
            <person name="Pitluck S."/>
            <person name="Chertkov O."/>
            <person name="Larimer F.W."/>
            <person name="Land M.L."/>
            <person name="Hauser L."/>
            <person name="Brettin T.S."/>
            <person name="Detter J.C."/>
            <person name="Han S."/>
            <person name="de Vos W.M."/>
            <person name="Janssen P.H."/>
            <person name="Smidt H."/>
        </authorList>
    </citation>
    <scope>NUCLEOTIDE SEQUENCE [LARGE SCALE GENOMIC DNA]</scope>
    <source>
        <strain evidence="2 3">Ellin514</strain>
    </source>
</reference>
<feature type="transmembrane region" description="Helical" evidence="1">
    <location>
        <begin position="12"/>
        <end position="36"/>
    </location>
</feature>
<keyword evidence="1" id="KW-1133">Transmembrane helix</keyword>
<sequence>MTNQEKTKKPRGCFFYGCIVSLVFLILLGTAVFLGFRLAFKRINSTIAEYTDSKPMPLPKSEVSAADRESLKKRIAEFNTAVTSQSNTPPLILTGPDINVLLANSPEMKDLRDKFYITVSNNQVRGELSLPLENIFRIPYVDTKGRYLNGSGLFRVFKTNDDLFIGLSSVDVKGNPLPSQYMQQLQQVNFAESLNENPTNRLYMKEYERVEVTNGTVVIYPKQH</sequence>
<dbReference type="AlphaFoldDB" id="B9XG81"/>
<gene>
    <name evidence="2" type="ORF">Cflav_PD3960</name>
</gene>
<organism evidence="2 3">
    <name type="scientific">Pedosphaera parvula (strain Ellin514)</name>
    <dbReference type="NCBI Taxonomy" id="320771"/>
    <lineage>
        <taxon>Bacteria</taxon>
        <taxon>Pseudomonadati</taxon>
        <taxon>Verrucomicrobiota</taxon>
        <taxon>Pedosphaerae</taxon>
        <taxon>Pedosphaerales</taxon>
        <taxon>Pedosphaeraceae</taxon>
        <taxon>Pedosphaera</taxon>
    </lineage>
</organism>
<keyword evidence="1" id="KW-0812">Transmembrane</keyword>